<proteinExistence type="predicted"/>
<keyword evidence="2" id="KW-1185">Reference proteome</keyword>
<reference evidence="1 2" key="1">
    <citation type="journal article" date="2022" name="Genome Biol. Evol.">
        <title>The Spruce Budworm Genome: Reconstructing the Evolutionary History of Antifreeze Proteins.</title>
        <authorList>
            <person name="Beliveau C."/>
            <person name="Gagne P."/>
            <person name="Picq S."/>
            <person name="Vernygora O."/>
            <person name="Keeling C.I."/>
            <person name="Pinkney K."/>
            <person name="Doucet D."/>
            <person name="Wen F."/>
            <person name="Johnston J.S."/>
            <person name="Maaroufi H."/>
            <person name="Boyle B."/>
            <person name="Laroche J."/>
            <person name="Dewar K."/>
            <person name="Juretic N."/>
            <person name="Blackburn G."/>
            <person name="Nisole A."/>
            <person name="Brunet B."/>
            <person name="Brandao M."/>
            <person name="Lumley L."/>
            <person name="Duan J."/>
            <person name="Quan G."/>
            <person name="Lucarotti C.J."/>
            <person name="Roe A.D."/>
            <person name="Sperling F.A.H."/>
            <person name="Levesque R.C."/>
            <person name="Cusson M."/>
        </authorList>
    </citation>
    <scope>NUCLEOTIDE SEQUENCE [LARGE SCALE GENOMIC DNA]</scope>
    <source>
        <strain evidence="1">Glfc:IPQL:Cfum</strain>
    </source>
</reference>
<protein>
    <submittedName>
        <fullName evidence="1">Uncharacterized protein</fullName>
    </submittedName>
</protein>
<comment type="caution">
    <text evidence="1">The sequence shown here is derived from an EMBL/GenBank/DDBJ whole genome shotgun (WGS) entry which is preliminary data.</text>
</comment>
<evidence type="ECO:0000313" key="1">
    <source>
        <dbReference type="EMBL" id="KAI8425485.1"/>
    </source>
</evidence>
<dbReference type="Proteomes" id="UP001064048">
    <property type="component" value="Chromosome 19"/>
</dbReference>
<sequence length="132" mass="15270">MRVFIFSALYLACWLHYQHYQVYVQRTPLLKSPREEFQQQFTYLDNRDSGVVITGIRIRYSSLVDTTWPRACARVAGEAEGDRPDREHLAKTSTRAPGTWLSCGDTLSYRDIVSVSTWSPGTGGVMGWCWWW</sequence>
<accession>A0ACC0JNL3</accession>
<gene>
    <name evidence="1" type="ORF">MSG28_011331</name>
</gene>
<evidence type="ECO:0000313" key="2">
    <source>
        <dbReference type="Proteomes" id="UP001064048"/>
    </source>
</evidence>
<name>A0ACC0JNL3_CHOFU</name>
<dbReference type="EMBL" id="CM046119">
    <property type="protein sequence ID" value="KAI8425485.1"/>
    <property type="molecule type" value="Genomic_DNA"/>
</dbReference>
<organism evidence="1 2">
    <name type="scientific">Choristoneura fumiferana</name>
    <name type="common">Spruce budworm moth</name>
    <name type="synonym">Archips fumiferana</name>
    <dbReference type="NCBI Taxonomy" id="7141"/>
    <lineage>
        <taxon>Eukaryota</taxon>
        <taxon>Metazoa</taxon>
        <taxon>Ecdysozoa</taxon>
        <taxon>Arthropoda</taxon>
        <taxon>Hexapoda</taxon>
        <taxon>Insecta</taxon>
        <taxon>Pterygota</taxon>
        <taxon>Neoptera</taxon>
        <taxon>Endopterygota</taxon>
        <taxon>Lepidoptera</taxon>
        <taxon>Glossata</taxon>
        <taxon>Ditrysia</taxon>
        <taxon>Tortricoidea</taxon>
        <taxon>Tortricidae</taxon>
        <taxon>Tortricinae</taxon>
        <taxon>Choristoneura</taxon>
    </lineage>
</organism>